<keyword evidence="5 15" id="KW-1003">Cell membrane</keyword>
<evidence type="ECO:0000256" key="4">
    <source>
        <dbReference type="ARBA" id="ARBA00011988"/>
    </source>
</evidence>
<comment type="function">
    <text evidence="15">Catalyzes the ATP-dependent phosphorylation of the 3-deoxy-D-manno-octulosonic acid (Kdo) residue in Kdo-lipid IV(A) at the 4-OH position.</text>
</comment>
<keyword evidence="10 15" id="KW-0067">ATP-binding</keyword>
<evidence type="ECO:0000313" key="17">
    <source>
        <dbReference type="Proteomes" id="UP000318126"/>
    </source>
</evidence>
<evidence type="ECO:0000256" key="3">
    <source>
        <dbReference type="ARBA" id="ARBA00010327"/>
    </source>
</evidence>
<dbReference type="GO" id="GO:0005886">
    <property type="term" value="C:plasma membrane"/>
    <property type="evidence" value="ECO:0007669"/>
    <property type="project" value="UniProtKB-SubCell"/>
</dbReference>
<dbReference type="Pfam" id="PF06293">
    <property type="entry name" value="Kdo"/>
    <property type="match status" value="1"/>
</dbReference>
<evidence type="ECO:0000256" key="8">
    <source>
        <dbReference type="ARBA" id="ARBA00022741"/>
    </source>
</evidence>
<dbReference type="SUPFAM" id="SSF56112">
    <property type="entry name" value="Protein kinase-like (PK-like)"/>
    <property type="match status" value="1"/>
</dbReference>
<comment type="subcellular location">
    <subcellularLocation>
        <location evidence="1 15">Cell inner membrane</location>
        <topology evidence="1 15">Peripheral membrane protein</topology>
        <orientation evidence="1 15">Cytoplasmic side</orientation>
    </subcellularLocation>
</comment>
<keyword evidence="17" id="KW-1185">Reference proteome</keyword>
<keyword evidence="6 15" id="KW-0997">Cell inner membrane</keyword>
<organism evidence="16 17">
    <name type="scientific">Shewanella hanedai</name>
    <name type="common">Alteromonas hanedai</name>
    <dbReference type="NCBI Taxonomy" id="25"/>
    <lineage>
        <taxon>Bacteria</taxon>
        <taxon>Pseudomonadati</taxon>
        <taxon>Pseudomonadota</taxon>
        <taxon>Gammaproteobacteria</taxon>
        <taxon>Alteromonadales</taxon>
        <taxon>Shewanellaceae</taxon>
        <taxon>Shewanella</taxon>
    </lineage>
</organism>
<sequence length="252" mass="28929">MPTQLPVTELTKMQIKETPQGSIAFCHPTPDTICSDWFTMEYWQQKSAITGSSKGRYTTWFVKPDLIETGDSQWVLRHYYRGGLMAKISKDSYLYTGLHKTRAVSELALLALLYSEDFPVPKPVAANVERRGLHYRADIIIERVEGAQDLVAKLSKAPMSDAQWQQLGSCIAKFHERGVYHADLNAKNILITDDNFYLIDFDRGEIRQPDTKWQNANLERLLRSFNKEKGILSSLEFTQDNWQQLMLGYSKA</sequence>
<keyword evidence="9 15" id="KW-0418">Kinase</keyword>
<reference evidence="17" key="1">
    <citation type="submission" date="2019-07" db="EMBL/GenBank/DDBJ databases">
        <title>Shewanella sp. YLB-08 draft genomic sequence.</title>
        <authorList>
            <person name="Yu L."/>
        </authorList>
    </citation>
    <scope>NUCLEOTIDE SEQUENCE [LARGE SCALE GENOMIC DNA]</scope>
    <source>
        <strain evidence="17">JCM 20706</strain>
    </source>
</reference>
<keyword evidence="7 15" id="KW-0808">Transferase</keyword>
<dbReference type="EMBL" id="VKGK01000009">
    <property type="protein sequence ID" value="TRY14638.1"/>
    <property type="molecule type" value="Genomic_DNA"/>
</dbReference>
<dbReference type="Proteomes" id="UP000318126">
    <property type="component" value="Unassembled WGS sequence"/>
</dbReference>
<dbReference type="GO" id="GO:0016301">
    <property type="term" value="F:kinase activity"/>
    <property type="evidence" value="ECO:0007669"/>
    <property type="project" value="UniProtKB-KW"/>
</dbReference>
<evidence type="ECO:0000256" key="5">
    <source>
        <dbReference type="ARBA" id="ARBA00022475"/>
    </source>
</evidence>
<evidence type="ECO:0000256" key="2">
    <source>
        <dbReference type="ARBA" id="ARBA00004713"/>
    </source>
</evidence>
<evidence type="ECO:0000256" key="1">
    <source>
        <dbReference type="ARBA" id="ARBA00004515"/>
    </source>
</evidence>
<proteinExistence type="inferred from homology"/>
<evidence type="ECO:0000256" key="10">
    <source>
        <dbReference type="ARBA" id="ARBA00022840"/>
    </source>
</evidence>
<dbReference type="NCBIfam" id="NF002475">
    <property type="entry name" value="PRK01723.1"/>
    <property type="match status" value="1"/>
</dbReference>
<comment type="catalytic activity">
    <reaction evidence="14 15">
        <text>an alpha-Kdo-(2-&gt;6)-lipid IVA + ATP = a 4-O-phospho-alpha-Kdo-(2-&gt;6)-lipid IVA + ADP + H(+)</text>
        <dbReference type="Rhea" id="RHEA:74271"/>
        <dbReference type="ChEBI" id="CHEBI:15378"/>
        <dbReference type="ChEBI" id="CHEBI:30616"/>
        <dbReference type="ChEBI" id="CHEBI:176428"/>
        <dbReference type="ChEBI" id="CHEBI:193140"/>
        <dbReference type="ChEBI" id="CHEBI:456216"/>
        <dbReference type="EC" id="2.7.1.166"/>
    </reaction>
</comment>
<keyword evidence="11 15" id="KW-0448">Lipopolysaccharide biosynthesis</keyword>
<keyword evidence="12 15" id="KW-0472">Membrane</keyword>
<protein>
    <recommendedName>
        <fullName evidence="13 15">3-deoxy-D-manno-octulosonic acid kinase</fullName>
        <shortName evidence="15">Kdo kinase</shortName>
        <ecNumber evidence="4 15">2.7.1.166</ecNumber>
    </recommendedName>
</protein>
<accession>A0A553JQD1</accession>
<keyword evidence="8 15" id="KW-0547">Nucleotide-binding</keyword>
<dbReference type="GO" id="GO:0016773">
    <property type="term" value="F:phosphotransferase activity, alcohol group as acceptor"/>
    <property type="evidence" value="ECO:0007669"/>
    <property type="project" value="UniProtKB-UniRule"/>
</dbReference>
<comment type="pathway">
    <text evidence="2 15">Bacterial outer membrane biogenesis; LPS core biosynthesis.</text>
</comment>
<evidence type="ECO:0000313" key="16">
    <source>
        <dbReference type="EMBL" id="TRY14638.1"/>
    </source>
</evidence>
<gene>
    <name evidence="15" type="primary">kdkA</name>
    <name evidence="16" type="ORF">FN961_09580</name>
</gene>
<evidence type="ECO:0000256" key="14">
    <source>
        <dbReference type="ARBA" id="ARBA00034417"/>
    </source>
</evidence>
<dbReference type="RefSeq" id="WP_144039959.1">
    <property type="nucleotide sequence ID" value="NZ_BMPL01000007.1"/>
</dbReference>
<dbReference type="OrthoDB" id="6854449at2"/>
<name>A0A553JQD1_SHEHA</name>
<evidence type="ECO:0000256" key="12">
    <source>
        <dbReference type="ARBA" id="ARBA00023136"/>
    </source>
</evidence>
<comment type="caution">
    <text evidence="16">The sequence shown here is derived from an EMBL/GenBank/DDBJ whole genome shotgun (WGS) entry which is preliminary data.</text>
</comment>
<evidence type="ECO:0000256" key="15">
    <source>
        <dbReference type="HAMAP-Rule" id="MF_00521"/>
    </source>
</evidence>
<evidence type="ECO:0000256" key="9">
    <source>
        <dbReference type="ARBA" id="ARBA00022777"/>
    </source>
</evidence>
<dbReference type="InterPro" id="IPR022826">
    <property type="entry name" value="KDO_kinase"/>
</dbReference>
<dbReference type="HAMAP" id="MF_00521">
    <property type="entry name" value="KDO_kinase"/>
    <property type="match status" value="1"/>
</dbReference>
<dbReference type="InterPro" id="IPR011009">
    <property type="entry name" value="Kinase-like_dom_sf"/>
</dbReference>
<dbReference type="EC" id="2.7.1.166" evidence="4 15"/>
<dbReference type="GO" id="GO:0005524">
    <property type="term" value="F:ATP binding"/>
    <property type="evidence" value="ECO:0007669"/>
    <property type="project" value="UniProtKB-UniRule"/>
</dbReference>
<dbReference type="Gene3D" id="1.10.510.10">
    <property type="entry name" value="Transferase(Phosphotransferase) domain 1"/>
    <property type="match status" value="1"/>
</dbReference>
<comment type="similarity">
    <text evidence="3 15">Belongs to the protein kinase superfamily. KdkA/RfaP family.</text>
</comment>
<evidence type="ECO:0000256" key="6">
    <source>
        <dbReference type="ARBA" id="ARBA00022519"/>
    </source>
</evidence>
<evidence type="ECO:0000256" key="13">
    <source>
        <dbReference type="ARBA" id="ARBA00029511"/>
    </source>
</evidence>
<evidence type="ECO:0000256" key="11">
    <source>
        <dbReference type="ARBA" id="ARBA00022985"/>
    </source>
</evidence>
<dbReference type="AlphaFoldDB" id="A0A553JQD1"/>
<feature type="active site" evidence="15">
    <location>
        <position position="183"/>
    </location>
</feature>
<dbReference type="GO" id="GO:0009244">
    <property type="term" value="P:lipopolysaccharide core region biosynthetic process"/>
    <property type="evidence" value="ECO:0007669"/>
    <property type="project" value="UniProtKB-UniRule"/>
</dbReference>
<evidence type="ECO:0000256" key="7">
    <source>
        <dbReference type="ARBA" id="ARBA00022679"/>
    </source>
</evidence>
<dbReference type="UniPathway" id="UPA00958"/>